<evidence type="ECO:0000313" key="2">
    <source>
        <dbReference type="Proteomes" id="UP000001194"/>
    </source>
</evidence>
<gene>
    <name evidence="1" type="ORF">LACBIDRAFT_328431</name>
</gene>
<reference evidence="1 2" key="1">
    <citation type="journal article" date="2008" name="Nature">
        <title>The genome of Laccaria bicolor provides insights into mycorrhizal symbiosis.</title>
        <authorList>
            <person name="Martin F."/>
            <person name="Aerts A."/>
            <person name="Ahren D."/>
            <person name="Brun A."/>
            <person name="Danchin E.G.J."/>
            <person name="Duchaussoy F."/>
            <person name="Gibon J."/>
            <person name="Kohler A."/>
            <person name="Lindquist E."/>
            <person name="Pereda V."/>
            <person name="Salamov A."/>
            <person name="Shapiro H.J."/>
            <person name="Wuyts J."/>
            <person name="Blaudez D."/>
            <person name="Buee M."/>
            <person name="Brokstein P."/>
            <person name="Canbaeck B."/>
            <person name="Cohen D."/>
            <person name="Courty P.E."/>
            <person name="Coutinho P.M."/>
            <person name="Delaruelle C."/>
            <person name="Detter J.C."/>
            <person name="Deveau A."/>
            <person name="DiFazio S."/>
            <person name="Duplessis S."/>
            <person name="Fraissinet-Tachet L."/>
            <person name="Lucic E."/>
            <person name="Frey-Klett P."/>
            <person name="Fourrey C."/>
            <person name="Feussner I."/>
            <person name="Gay G."/>
            <person name="Grimwood J."/>
            <person name="Hoegger P.J."/>
            <person name="Jain P."/>
            <person name="Kilaru S."/>
            <person name="Labbe J."/>
            <person name="Lin Y.C."/>
            <person name="Legue V."/>
            <person name="Le Tacon F."/>
            <person name="Marmeisse R."/>
            <person name="Melayah D."/>
            <person name="Montanini B."/>
            <person name="Muratet M."/>
            <person name="Nehls U."/>
            <person name="Niculita-Hirzel H."/>
            <person name="Oudot-Le Secq M.P."/>
            <person name="Peter M."/>
            <person name="Quesneville H."/>
            <person name="Rajashekar B."/>
            <person name="Reich M."/>
            <person name="Rouhier N."/>
            <person name="Schmutz J."/>
            <person name="Yin T."/>
            <person name="Chalot M."/>
            <person name="Henrissat B."/>
            <person name="Kuees U."/>
            <person name="Lucas S."/>
            <person name="Van de Peer Y."/>
            <person name="Podila G.K."/>
            <person name="Polle A."/>
            <person name="Pukkila P.J."/>
            <person name="Richardson P.M."/>
            <person name="Rouze P."/>
            <person name="Sanders I.R."/>
            <person name="Stajich J.E."/>
            <person name="Tunlid A."/>
            <person name="Tuskan G."/>
            <person name="Grigoriev I.V."/>
        </authorList>
    </citation>
    <scope>NUCLEOTIDE SEQUENCE [LARGE SCALE GENOMIC DNA]</scope>
    <source>
        <strain evidence="2">S238N-H82 / ATCC MYA-4686</strain>
    </source>
</reference>
<sequence>MDSDNMARQRMSHVVQIVTTTTHIVTIYITGGLAVGCMPRLHFCPFNHDGCRRLYLSTLVTGKSETLTLMQNCVTATHNGLCGCGPYPRNTLFALTQALLYIHSFLLGKLSSIWSEGMIRIFDTNLVPIRHCQASVIQLSQLILPITRAHKFE</sequence>
<proteinExistence type="predicted"/>
<keyword evidence="2" id="KW-1185">Reference proteome</keyword>
<dbReference type="HOGENOM" id="CLU_1713577_0_0_1"/>
<dbReference type="EMBL" id="DS547106">
    <property type="protein sequence ID" value="EDR06995.1"/>
    <property type="molecule type" value="Genomic_DNA"/>
</dbReference>
<dbReference type="RefSeq" id="XP_001882368.1">
    <property type="nucleotide sequence ID" value="XM_001882333.1"/>
</dbReference>
<dbReference type="InParanoid" id="B0DET4"/>
<evidence type="ECO:0000313" key="1">
    <source>
        <dbReference type="EMBL" id="EDR06995.1"/>
    </source>
</evidence>
<organism evidence="2">
    <name type="scientific">Laccaria bicolor (strain S238N-H82 / ATCC MYA-4686)</name>
    <name type="common">Bicoloured deceiver</name>
    <name type="synonym">Laccaria laccata var. bicolor</name>
    <dbReference type="NCBI Taxonomy" id="486041"/>
    <lineage>
        <taxon>Eukaryota</taxon>
        <taxon>Fungi</taxon>
        <taxon>Dikarya</taxon>
        <taxon>Basidiomycota</taxon>
        <taxon>Agaricomycotina</taxon>
        <taxon>Agaricomycetes</taxon>
        <taxon>Agaricomycetidae</taxon>
        <taxon>Agaricales</taxon>
        <taxon>Agaricineae</taxon>
        <taxon>Hydnangiaceae</taxon>
        <taxon>Laccaria</taxon>
    </lineage>
</organism>
<name>B0DET4_LACBS</name>
<protein>
    <submittedName>
        <fullName evidence="1">Predicted protein</fullName>
    </submittedName>
</protein>
<dbReference type="Proteomes" id="UP000001194">
    <property type="component" value="Unassembled WGS sequence"/>
</dbReference>
<accession>B0DET4</accession>
<dbReference type="AlphaFoldDB" id="B0DET4"/>
<dbReference type="GeneID" id="6077962"/>
<dbReference type="KEGG" id="lbc:LACBIDRAFT_328431"/>